<gene>
    <name evidence="7" type="ORF">HDA30_001585</name>
</gene>
<dbReference type="Pfam" id="PF01925">
    <property type="entry name" value="TauE"/>
    <property type="match status" value="1"/>
</dbReference>
<feature type="transmembrane region" description="Helical" evidence="6">
    <location>
        <begin position="240"/>
        <end position="260"/>
    </location>
</feature>
<keyword evidence="3 6" id="KW-0812">Transmembrane</keyword>
<evidence type="ECO:0000256" key="4">
    <source>
        <dbReference type="ARBA" id="ARBA00022989"/>
    </source>
</evidence>
<evidence type="ECO:0000313" key="7">
    <source>
        <dbReference type="EMBL" id="MBB4736077.1"/>
    </source>
</evidence>
<dbReference type="InterPro" id="IPR051598">
    <property type="entry name" value="TSUP/Inactive_protease-like"/>
</dbReference>
<feature type="transmembrane region" description="Helical" evidence="6">
    <location>
        <begin position="143"/>
        <end position="171"/>
    </location>
</feature>
<comment type="similarity">
    <text evidence="2 6">Belongs to the 4-toluene sulfonate uptake permease (TSUP) (TC 2.A.102) family.</text>
</comment>
<protein>
    <recommendedName>
        <fullName evidence="6">Probable membrane transporter protein</fullName>
    </recommendedName>
</protein>
<keyword evidence="4 6" id="KW-1133">Transmembrane helix</keyword>
<feature type="transmembrane region" description="Helical" evidence="6">
    <location>
        <begin position="209"/>
        <end position="228"/>
    </location>
</feature>
<evidence type="ECO:0000256" key="3">
    <source>
        <dbReference type="ARBA" id="ARBA00022692"/>
    </source>
</evidence>
<organism evidence="7 8">
    <name type="scientific">Micrococcus cohnii</name>
    <dbReference type="NCBI Taxonomy" id="993416"/>
    <lineage>
        <taxon>Bacteria</taxon>
        <taxon>Bacillati</taxon>
        <taxon>Actinomycetota</taxon>
        <taxon>Actinomycetes</taxon>
        <taxon>Micrococcales</taxon>
        <taxon>Micrococcaceae</taxon>
        <taxon>Micrococcus</taxon>
    </lineage>
</organism>
<feature type="transmembrane region" description="Helical" evidence="6">
    <location>
        <begin position="177"/>
        <end position="197"/>
    </location>
</feature>
<feature type="transmembrane region" description="Helical" evidence="6">
    <location>
        <begin position="45"/>
        <end position="64"/>
    </location>
</feature>
<name>A0A7W7GPV1_9MICC</name>
<sequence length="264" mass="26121">MSMRGLAVGLALLVGLLLGLLGGGGSILMVPLLTYVAGLDPQEAIASSLFVVGVTSLLSVALHARASHVRWGTGALFGAAGMVGALLGGLLGSALPGPVLMIGFAIVMLLSARGMIRGRRGGASTVRAEAADPTEVRPRLGGLLSAGVGVGMVTGLVGAGGGFLIVPALVLMAHLPMSVAVGTSLLVIAMQTLAGFVGKMAGVDLDWPFIGVLTGLAFLGALIGVAVGNRVPDKALKTGFGWFVLLMGLGVLGVEVAGLVRAAA</sequence>
<dbReference type="EMBL" id="JACHNA010000001">
    <property type="protein sequence ID" value="MBB4736077.1"/>
    <property type="molecule type" value="Genomic_DNA"/>
</dbReference>
<feature type="transmembrane region" description="Helical" evidence="6">
    <location>
        <begin position="71"/>
        <end position="91"/>
    </location>
</feature>
<evidence type="ECO:0000256" key="2">
    <source>
        <dbReference type="ARBA" id="ARBA00009142"/>
    </source>
</evidence>
<dbReference type="Proteomes" id="UP000540191">
    <property type="component" value="Unassembled WGS sequence"/>
</dbReference>
<dbReference type="RefSeq" id="WP_246418727.1">
    <property type="nucleotide sequence ID" value="NZ_JACHNA010000001.1"/>
</dbReference>
<keyword evidence="8" id="KW-1185">Reference proteome</keyword>
<keyword evidence="6" id="KW-1003">Cell membrane</keyword>
<evidence type="ECO:0000313" key="8">
    <source>
        <dbReference type="Proteomes" id="UP000540191"/>
    </source>
</evidence>
<accession>A0A7W7GPV1</accession>
<comment type="caution">
    <text evidence="7">The sequence shown here is derived from an EMBL/GenBank/DDBJ whole genome shotgun (WGS) entry which is preliminary data.</text>
</comment>
<dbReference type="AlphaFoldDB" id="A0A7W7GPV1"/>
<comment type="subcellular location">
    <subcellularLocation>
        <location evidence="6">Cell membrane</location>
        <topology evidence="6">Multi-pass membrane protein</topology>
    </subcellularLocation>
    <subcellularLocation>
        <location evidence="1">Membrane</location>
        <topology evidence="1">Multi-pass membrane protein</topology>
    </subcellularLocation>
</comment>
<keyword evidence="5 6" id="KW-0472">Membrane</keyword>
<dbReference type="InterPro" id="IPR002781">
    <property type="entry name" value="TM_pro_TauE-like"/>
</dbReference>
<reference evidence="7 8" key="1">
    <citation type="submission" date="2020-08" db="EMBL/GenBank/DDBJ databases">
        <title>Sequencing the genomes of 1000 actinobacteria strains.</title>
        <authorList>
            <person name="Klenk H.-P."/>
        </authorList>
    </citation>
    <scope>NUCLEOTIDE SEQUENCE [LARGE SCALE GENOMIC DNA]</scope>
    <source>
        <strain evidence="7 8">DSM 23974</strain>
    </source>
</reference>
<dbReference type="PANTHER" id="PTHR43701">
    <property type="entry name" value="MEMBRANE TRANSPORTER PROTEIN MJ0441-RELATED"/>
    <property type="match status" value="1"/>
</dbReference>
<dbReference type="GO" id="GO:0005886">
    <property type="term" value="C:plasma membrane"/>
    <property type="evidence" value="ECO:0007669"/>
    <property type="project" value="UniProtKB-SubCell"/>
</dbReference>
<proteinExistence type="inferred from homology"/>
<dbReference type="PANTHER" id="PTHR43701:SF2">
    <property type="entry name" value="MEMBRANE TRANSPORTER PROTEIN YJNA-RELATED"/>
    <property type="match status" value="1"/>
</dbReference>
<evidence type="ECO:0000256" key="6">
    <source>
        <dbReference type="RuleBase" id="RU363041"/>
    </source>
</evidence>
<evidence type="ECO:0000256" key="5">
    <source>
        <dbReference type="ARBA" id="ARBA00023136"/>
    </source>
</evidence>
<dbReference type="PRINTS" id="PR01036">
    <property type="entry name" value="TCRTETB"/>
</dbReference>
<evidence type="ECO:0000256" key="1">
    <source>
        <dbReference type="ARBA" id="ARBA00004141"/>
    </source>
</evidence>
<feature type="transmembrane region" description="Helical" evidence="6">
    <location>
        <begin position="97"/>
        <end position="116"/>
    </location>
</feature>